<dbReference type="AlphaFoldDB" id="A0A4S1XK00"/>
<feature type="signal peptide" evidence="14">
    <location>
        <begin position="1"/>
        <end position="18"/>
    </location>
</feature>
<dbReference type="PANTHER" id="PTHR32552">
    <property type="entry name" value="FERRICHROME IRON RECEPTOR-RELATED"/>
    <property type="match status" value="1"/>
</dbReference>
<dbReference type="InterPro" id="IPR039426">
    <property type="entry name" value="TonB-dep_rcpt-like"/>
</dbReference>
<name>A0A4S1XK00_9SPHN</name>
<evidence type="ECO:0000259" key="16">
    <source>
        <dbReference type="Pfam" id="PF07715"/>
    </source>
</evidence>
<dbReference type="GO" id="GO:0009279">
    <property type="term" value="C:cell outer membrane"/>
    <property type="evidence" value="ECO:0007669"/>
    <property type="project" value="UniProtKB-SubCell"/>
</dbReference>
<keyword evidence="3 11" id="KW-1134">Transmembrane beta strand</keyword>
<evidence type="ECO:0000256" key="14">
    <source>
        <dbReference type="SAM" id="SignalP"/>
    </source>
</evidence>
<proteinExistence type="inferred from homology"/>
<feature type="region of interest" description="Disordered" evidence="13">
    <location>
        <begin position="17"/>
        <end position="50"/>
    </location>
</feature>
<keyword evidence="9 11" id="KW-0472">Membrane</keyword>
<keyword evidence="2 11" id="KW-0813">Transport</keyword>
<evidence type="ECO:0000256" key="13">
    <source>
        <dbReference type="SAM" id="MobiDB-lite"/>
    </source>
</evidence>
<evidence type="ECO:0000256" key="2">
    <source>
        <dbReference type="ARBA" id="ARBA00022448"/>
    </source>
</evidence>
<keyword evidence="6" id="KW-0408">Iron</keyword>
<feature type="chain" id="PRO_5020230320" evidence="14">
    <location>
        <begin position="19"/>
        <end position="830"/>
    </location>
</feature>
<evidence type="ECO:0000313" key="17">
    <source>
        <dbReference type="EMBL" id="TGX56193.1"/>
    </source>
</evidence>
<evidence type="ECO:0000256" key="10">
    <source>
        <dbReference type="ARBA" id="ARBA00023237"/>
    </source>
</evidence>
<dbReference type="Pfam" id="PF00593">
    <property type="entry name" value="TonB_dep_Rec_b-barrel"/>
    <property type="match status" value="1"/>
</dbReference>
<protein>
    <submittedName>
        <fullName evidence="17">TonB-dependent receptor</fullName>
    </submittedName>
</protein>
<organism evidence="17 18">
    <name type="scientific">Sphingomonas gei</name>
    <dbReference type="NCBI Taxonomy" id="1395960"/>
    <lineage>
        <taxon>Bacteria</taxon>
        <taxon>Pseudomonadati</taxon>
        <taxon>Pseudomonadota</taxon>
        <taxon>Alphaproteobacteria</taxon>
        <taxon>Sphingomonadales</taxon>
        <taxon>Sphingomonadaceae</taxon>
        <taxon>Sphingomonas</taxon>
    </lineage>
</organism>
<evidence type="ECO:0000256" key="1">
    <source>
        <dbReference type="ARBA" id="ARBA00004571"/>
    </source>
</evidence>
<sequence length="830" mass="89575">MSLSSLSLLLLASASPLATPAPVRDDPPAVAPGIEAAADDPTDDPDAQSSQDVVVTARRREERVQEVPIALSVISGEDLAKSGAFNVSRLQQAQPALQFYSSNPRNSAINIRGLGAPFGLTNDGIEQGVGFYVDGVYIGRIGASTFDFVDVERVEVLRGPQGTLYGKNTTAGAINITTRAPSFTPESRVEVSLGNYDFLQTKASVSAPLTDTVAFRLSTSGTTREGTIQNIRTGVDQHRLRNLGVRGQVLWNAASNLDLTLSGDFNRQNPLCCVQYYVRTGATQRPLARQYAALAAAFGYTPPSTDPFDRVTDLDARSNSRQEIGGASLVANWDVGAATITSVTAWRYWDWLPANDRDFIGLPITTVSQNPSQQKQFSQELRIASNGSNKLDYTLGAFFFHQTINTQGSQVQGSAASRYLLSGADALNPNVLNGLTSTNTISFDNSSFAVFGKLNWEVASGFHIQPGLRVNYDKKSGFYESVVSLHNSQFNFDATADNVAALLAARPAGAARTTFQNQINTLAPQRYSPEFSDWNVSGDLTLSYDFSPDIHAYATYARSFKSGGINLSGLPLNSTSTGVDLSTQTVKPEKVNHFELGLKTQFLDRRLTFNAAGFWTEVSDYQATVNNNAINVIRGYLANAGKVRARGFEFDTSFRPSQRANVYLNGAYTDATYREFVNAPCPPELSGGTATAPGGVTDPAGTPGGRSPAFCDISGQVLPGISKWSLSWGGEVNVPVGSSVGQVYVGYDGNYRSRFSSNPSQSAYTWIDGYSLSNFRLGYREGDFNIFGWVRNAFDQHYFELLSTQSGSTGLIVGQPADPRTYGLTISSSF</sequence>
<keyword evidence="18" id="KW-1185">Reference proteome</keyword>
<dbReference type="InterPro" id="IPR000531">
    <property type="entry name" value="Beta-barrel_TonB"/>
</dbReference>
<dbReference type="GO" id="GO:0006826">
    <property type="term" value="P:iron ion transport"/>
    <property type="evidence" value="ECO:0007669"/>
    <property type="project" value="UniProtKB-KW"/>
</dbReference>
<keyword evidence="5 11" id="KW-0812">Transmembrane</keyword>
<dbReference type="SUPFAM" id="SSF56935">
    <property type="entry name" value="Porins"/>
    <property type="match status" value="1"/>
</dbReference>
<keyword evidence="7" id="KW-0406">Ion transport</keyword>
<keyword evidence="10 11" id="KW-0998">Cell outer membrane</keyword>
<evidence type="ECO:0000256" key="8">
    <source>
        <dbReference type="ARBA" id="ARBA00023077"/>
    </source>
</evidence>
<evidence type="ECO:0000256" key="9">
    <source>
        <dbReference type="ARBA" id="ARBA00023136"/>
    </source>
</evidence>
<dbReference type="Pfam" id="PF07715">
    <property type="entry name" value="Plug"/>
    <property type="match status" value="1"/>
</dbReference>
<dbReference type="PROSITE" id="PS52016">
    <property type="entry name" value="TONB_DEPENDENT_REC_3"/>
    <property type="match status" value="1"/>
</dbReference>
<keyword evidence="14" id="KW-0732">Signal</keyword>
<feature type="domain" description="TonB-dependent receptor plug" evidence="16">
    <location>
        <begin position="64"/>
        <end position="173"/>
    </location>
</feature>
<evidence type="ECO:0000256" key="4">
    <source>
        <dbReference type="ARBA" id="ARBA00022496"/>
    </source>
</evidence>
<dbReference type="Gene3D" id="2.40.170.20">
    <property type="entry name" value="TonB-dependent receptor, beta-barrel domain"/>
    <property type="match status" value="1"/>
</dbReference>
<keyword evidence="4" id="KW-0410">Iron transport</keyword>
<dbReference type="PANTHER" id="PTHR32552:SF81">
    <property type="entry name" value="TONB-DEPENDENT OUTER MEMBRANE RECEPTOR"/>
    <property type="match status" value="1"/>
</dbReference>
<evidence type="ECO:0000256" key="11">
    <source>
        <dbReference type="PROSITE-ProRule" id="PRU01360"/>
    </source>
</evidence>
<dbReference type="Proteomes" id="UP000306147">
    <property type="component" value="Unassembled WGS sequence"/>
</dbReference>
<dbReference type="InterPro" id="IPR036942">
    <property type="entry name" value="Beta-barrel_TonB_sf"/>
</dbReference>
<feature type="domain" description="TonB-dependent receptor-like beta-barrel" evidence="15">
    <location>
        <begin position="289"/>
        <end position="792"/>
    </location>
</feature>
<evidence type="ECO:0000256" key="6">
    <source>
        <dbReference type="ARBA" id="ARBA00023004"/>
    </source>
</evidence>
<evidence type="ECO:0000256" key="5">
    <source>
        <dbReference type="ARBA" id="ARBA00022692"/>
    </source>
</evidence>
<evidence type="ECO:0000256" key="12">
    <source>
        <dbReference type="RuleBase" id="RU003357"/>
    </source>
</evidence>
<dbReference type="RefSeq" id="WP_135962392.1">
    <property type="nucleotide sequence ID" value="NZ_SRXT01000001.1"/>
</dbReference>
<gene>
    <name evidence="17" type="ORF">E5A73_03620</name>
</gene>
<comment type="caution">
    <text evidence="17">The sequence shown here is derived from an EMBL/GenBank/DDBJ whole genome shotgun (WGS) entry which is preliminary data.</text>
</comment>
<feature type="compositionally biased region" description="Acidic residues" evidence="13">
    <location>
        <begin position="37"/>
        <end position="46"/>
    </location>
</feature>
<dbReference type="EMBL" id="SRXT01000001">
    <property type="protein sequence ID" value="TGX56193.1"/>
    <property type="molecule type" value="Genomic_DNA"/>
</dbReference>
<comment type="subcellular location">
    <subcellularLocation>
        <location evidence="1 11">Cell outer membrane</location>
        <topology evidence="1 11">Multi-pass membrane protein</topology>
    </subcellularLocation>
</comment>
<comment type="similarity">
    <text evidence="11 12">Belongs to the TonB-dependent receptor family.</text>
</comment>
<dbReference type="CDD" id="cd01347">
    <property type="entry name" value="ligand_gated_channel"/>
    <property type="match status" value="1"/>
</dbReference>
<evidence type="ECO:0000256" key="3">
    <source>
        <dbReference type="ARBA" id="ARBA00022452"/>
    </source>
</evidence>
<keyword evidence="8 12" id="KW-0798">TonB box</keyword>
<evidence type="ECO:0000259" key="15">
    <source>
        <dbReference type="Pfam" id="PF00593"/>
    </source>
</evidence>
<dbReference type="InterPro" id="IPR012910">
    <property type="entry name" value="Plug_dom"/>
</dbReference>
<reference evidence="17 18" key="1">
    <citation type="submission" date="2019-04" db="EMBL/GenBank/DDBJ databases">
        <title>Sphingomonas psychrotolerans sp. nov., isolated from soil in the Tianshan Mountains, Xinjiang, China.</title>
        <authorList>
            <person name="Luo Y."/>
            <person name="Sheng H."/>
        </authorList>
    </citation>
    <scope>NUCLEOTIDE SEQUENCE [LARGE SCALE GENOMIC DNA]</scope>
    <source>
        <strain evidence="17 18">ZFGT-11</strain>
    </source>
</reference>
<accession>A0A4S1XK00</accession>
<dbReference type="OrthoDB" id="9760333at2"/>
<keyword evidence="17" id="KW-0675">Receptor</keyword>
<evidence type="ECO:0000313" key="18">
    <source>
        <dbReference type="Proteomes" id="UP000306147"/>
    </source>
</evidence>
<evidence type="ECO:0000256" key="7">
    <source>
        <dbReference type="ARBA" id="ARBA00023065"/>
    </source>
</evidence>